<feature type="transmembrane region" description="Helical" evidence="3">
    <location>
        <begin position="6"/>
        <end position="28"/>
    </location>
</feature>
<dbReference type="OrthoDB" id="154054at2"/>
<proteinExistence type="predicted"/>
<feature type="active site" description="Proton donor/acceptor" evidence="2">
    <location>
        <position position="116"/>
    </location>
</feature>
<evidence type="ECO:0000256" key="1">
    <source>
        <dbReference type="ARBA" id="ARBA00022801"/>
    </source>
</evidence>
<dbReference type="PATRIC" id="fig|86416.3.peg.203"/>
<dbReference type="Proteomes" id="UP000013523">
    <property type="component" value="Chromosome"/>
</dbReference>
<dbReference type="RefSeq" id="WP_015613624.1">
    <property type="nucleotide sequence ID" value="NC_021182.1"/>
</dbReference>
<dbReference type="Pfam" id="PF04203">
    <property type="entry name" value="Sortase"/>
    <property type="match status" value="1"/>
</dbReference>
<feature type="active site" description="Acyl-thioester intermediate" evidence="2">
    <location>
        <position position="177"/>
    </location>
</feature>
<dbReference type="NCBIfam" id="TIGR01076">
    <property type="entry name" value="sortase_fam"/>
    <property type="match status" value="1"/>
</dbReference>
<dbReference type="KEGG" id="cpas:Clopa_0230"/>
<dbReference type="HOGENOM" id="CLU_045680_8_1_9"/>
<organism evidence="4 5">
    <name type="scientific">Clostridium pasteurianum BC1</name>
    <dbReference type="NCBI Taxonomy" id="86416"/>
    <lineage>
        <taxon>Bacteria</taxon>
        <taxon>Bacillati</taxon>
        <taxon>Bacillota</taxon>
        <taxon>Clostridia</taxon>
        <taxon>Eubacteriales</taxon>
        <taxon>Clostridiaceae</taxon>
        <taxon>Clostridium</taxon>
    </lineage>
</organism>
<evidence type="ECO:0000256" key="2">
    <source>
        <dbReference type="PIRSR" id="PIRSR605754-1"/>
    </source>
</evidence>
<keyword evidence="3" id="KW-1133">Transmembrane helix</keyword>
<dbReference type="EMBL" id="CP003261">
    <property type="protein sequence ID" value="AGK95297.1"/>
    <property type="molecule type" value="Genomic_DNA"/>
</dbReference>
<reference evidence="4 5" key="1">
    <citation type="submission" date="2012-01" db="EMBL/GenBank/DDBJ databases">
        <title>Complete sequence of chromosome of Clostridium pasteurianum BC1.</title>
        <authorList>
            <consortium name="US DOE Joint Genome Institute"/>
            <person name="Lucas S."/>
            <person name="Han J."/>
            <person name="Lapidus A."/>
            <person name="Cheng J.-F."/>
            <person name="Goodwin L."/>
            <person name="Pitluck S."/>
            <person name="Peters L."/>
            <person name="Mikhailova N."/>
            <person name="Teshima H."/>
            <person name="Detter J.C."/>
            <person name="Han C."/>
            <person name="Tapia R."/>
            <person name="Land M."/>
            <person name="Hauser L."/>
            <person name="Kyrpides N."/>
            <person name="Ivanova N."/>
            <person name="Pagani I."/>
            <person name="Dunn J."/>
            <person name="Taghavi S."/>
            <person name="Francis A."/>
            <person name="van der Lelie D."/>
            <person name="Woyke T."/>
        </authorList>
    </citation>
    <scope>NUCLEOTIDE SEQUENCE [LARGE SCALE GENOMIC DNA]</scope>
    <source>
        <strain evidence="4 5">BC1</strain>
    </source>
</reference>
<dbReference type="eggNOG" id="COG3764">
    <property type="taxonomic scope" value="Bacteria"/>
</dbReference>
<gene>
    <name evidence="4" type="ORF">Clopa_0230</name>
</gene>
<evidence type="ECO:0000256" key="3">
    <source>
        <dbReference type="SAM" id="Phobius"/>
    </source>
</evidence>
<dbReference type="AlphaFoldDB" id="R4JWV6"/>
<evidence type="ECO:0000313" key="5">
    <source>
        <dbReference type="Proteomes" id="UP000013523"/>
    </source>
</evidence>
<evidence type="ECO:0000313" key="4">
    <source>
        <dbReference type="EMBL" id="AGK95297.1"/>
    </source>
</evidence>
<sequence>MKKFKIVGGILIAAGIIVISSAIGMRLWAAHKENAMINDFQRTIAQEDKKPNADASTDAQPPADTKAAIGVLTIPKINLKVAIGEGVDLGTLKYAVGHFKGTAMPGQKGNFCVAGHRSYTYSEYFNRLGEIKNGDIINVQAKSGTYTYKVYNISVVTPDHVEVLNPTSDATMTLITCTPIRIATHRLIINARLVEKQ</sequence>
<name>R4JWV6_CLOPA</name>
<dbReference type="CDD" id="cd06166">
    <property type="entry name" value="Sortase_D_2"/>
    <property type="match status" value="1"/>
</dbReference>
<dbReference type="Gene3D" id="2.40.260.10">
    <property type="entry name" value="Sortase"/>
    <property type="match status" value="1"/>
</dbReference>
<dbReference type="GO" id="GO:0016787">
    <property type="term" value="F:hydrolase activity"/>
    <property type="evidence" value="ECO:0007669"/>
    <property type="project" value="UniProtKB-KW"/>
</dbReference>
<dbReference type="InterPro" id="IPR023365">
    <property type="entry name" value="Sortase_dom-sf"/>
</dbReference>
<dbReference type="SUPFAM" id="SSF63817">
    <property type="entry name" value="Sortase"/>
    <property type="match status" value="1"/>
</dbReference>
<keyword evidence="3" id="KW-0812">Transmembrane</keyword>
<keyword evidence="3" id="KW-0472">Membrane</keyword>
<dbReference type="InterPro" id="IPR042000">
    <property type="entry name" value="Sortase_D_2"/>
</dbReference>
<keyword evidence="1" id="KW-0378">Hydrolase</keyword>
<dbReference type="STRING" id="86416.Clopa_0230"/>
<protein>
    <submittedName>
        <fullName evidence="4">Sortase family protein, LPXTG-site transpeptidase</fullName>
    </submittedName>
</protein>
<accession>R4JWV6</accession>
<keyword evidence="5" id="KW-1185">Reference proteome</keyword>
<dbReference type="InterPro" id="IPR005754">
    <property type="entry name" value="Sortase"/>
</dbReference>